<dbReference type="InterPro" id="IPR032466">
    <property type="entry name" value="Metal_Hydrolase"/>
</dbReference>
<name>A0A6M2BMF5_9GAMM</name>
<evidence type="ECO:0000313" key="1">
    <source>
        <dbReference type="EMBL" id="NGY03287.1"/>
    </source>
</evidence>
<dbReference type="PANTHER" id="PTHR10443:SF12">
    <property type="entry name" value="DIPEPTIDASE"/>
    <property type="match status" value="1"/>
</dbReference>
<dbReference type="Pfam" id="PF01244">
    <property type="entry name" value="Peptidase_M19"/>
    <property type="match status" value="1"/>
</dbReference>
<dbReference type="Gene3D" id="3.20.20.140">
    <property type="entry name" value="Metal-dependent hydrolases"/>
    <property type="match status" value="1"/>
</dbReference>
<dbReference type="EMBL" id="JAAMOW010000001">
    <property type="protein sequence ID" value="NGY03287.1"/>
    <property type="molecule type" value="Genomic_DNA"/>
</dbReference>
<dbReference type="SUPFAM" id="SSF51556">
    <property type="entry name" value="Metallo-dependent hydrolases"/>
    <property type="match status" value="1"/>
</dbReference>
<dbReference type="Proteomes" id="UP000472676">
    <property type="component" value="Unassembled WGS sequence"/>
</dbReference>
<dbReference type="InterPro" id="IPR008257">
    <property type="entry name" value="Pept_M19"/>
</dbReference>
<gene>
    <name evidence="1" type="ORF">G7Y85_00770</name>
</gene>
<organism evidence="1 2">
    <name type="scientific">Solimonas terrae</name>
    <dbReference type="NCBI Taxonomy" id="1396819"/>
    <lineage>
        <taxon>Bacteria</taxon>
        <taxon>Pseudomonadati</taxon>
        <taxon>Pseudomonadota</taxon>
        <taxon>Gammaproteobacteria</taxon>
        <taxon>Nevskiales</taxon>
        <taxon>Nevskiaceae</taxon>
        <taxon>Solimonas</taxon>
    </lineage>
</organism>
<keyword evidence="2" id="KW-1185">Reference proteome</keyword>
<dbReference type="PANTHER" id="PTHR10443">
    <property type="entry name" value="MICROSOMAL DIPEPTIDASE"/>
    <property type="match status" value="1"/>
</dbReference>
<dbReference type="PROSITE" id="PS51365">
    <property type="entry name" value="RENAL_DIPEPTIDASE_2"/>
    <property type="match status" value="1"/>
</dbReference>
<dbReference type="GO" id="GO:0006508">
    <property type="term" value="P:proteolysis"/>
    <property type="evidence" value="ECO:0007669"/>
    <property type="project" value="InterPro"/>
</dbReference>
<accession>A0A6M2BMF5</accession>
<reference evidence="1 2" key="1">
    <citation type="journal article" date="2014" name="Int. J. Syst. Evol. Microbiol.">
        <title>Solimonas terrae sp. nov., isolated from soil.</title>
        <authorList>
            <person name="Kim S.J."/>
            <person name="Moon J.Y."/>
            <person name="Weon H.Y."/>
            <person name="Ahn J.H."/>
            <person name="Chen W.M."/>
            <person name="Kwon S.W."/>
        </authorList>
    </citation>
    <scope>NUCLEOTIDE SEQUENCE [LARGE SCALE GENOMIC DNA]</scope>
    <source>
        <strain evidence="1 2">KIS83-12</strain>
    </source>
</reference>
<comment type="caution">
    <text evidence="1">The sequence shown here is derived from an EMBL/GenBank/DDBJ whole genome shotgun (WGS) entry which is preliminary data.</text>
</comment>
<dbReference type="GO" id="GO:0070573">
    <property type="term" value="F:metallodipeptidase activity"/>
    <property type="evidence" value="ECO:0007669"/>
    <property type="project" value="InterPro"/>
</dbReference>
<sequence>MTDVLRRSIVWDNHACMPLRPDDHDFLPQLERHRAGGATVVVLNVSCDCDAILRPFEMLAAFRSWLACRPDAYLIGSSVADILQAKREGKLAVFFDMEGGIPVQDDPEAVARLYALGVRWMLLAYNVGNRLGGGCQEEDTGLTAQGRRVLDVMKRVGMVLCCTHTGARTVREAMAYMEQPVIFSHSNPRALHDHPRNIPDELIRACAATGGVININGIGLFLGGNDNSTDTYVRHVRYVADLVGAEHVGIGLDYVFDRRELDDFVTGNPQIFPPALGYAAGIRMIEPDRIPAIAEALLAGGWSDAELEGFLGGNNLRVARAVWK</sequence>
<dbReference type="AlphaFoldDB" id="A0A6M2BMF5"/>
<evidence type="ECO:0000313" key="2">
    <source>
        <dbReference type="Proteomes" id="UP000472676"/>
    </source>
</evidence>
<proteinExistence type="predicted"/>
<protein>
    <submittedName>
        <fullName evidence="1">Membrane dipeptidase</fullName>
    </submittedName>
</protein>
<dbReference type="RefSeq" id="WP_166250709.1">
    <property type="nucleotide sequence ID" value="NZ_JAAMOW010000001.1"/>
</dbReference>